<reference evidence="3 4" key="1">
    <citation type="submission" date="2018-07" db="EMBL/GenBank/DDBJ databases">
        <title>A high quality draft genome assembly of the barn swallow (H. rustica rustica).</title>
        <authorList>
            <person name="Formenti G."/>
            <person name="Chiara M."/>
            <person name="Poveda L."/>
            <person name="Francoijs K.-J."/>
            <person name="Bonisoli-Alquati A."/>
            <person name="Canova L."/>
            <person name="Gianfranceschi L."/>
            <person name="Horner D.S."/>
            <person name="Saino N."/>
        </authorList>
    </citation>
    <scope>NUCLEOTIDE SEQUENCE [LARGE SCALE GENOMIC DNA]</scope>
    <source>
        <strain evidence="3">Chelidonia</strain>
        <tissue evidence="3">Blood</tissue>
    </source>
</reference>
<proteinExistence type="predicted"/>
<evidence type="ECO:0000256" key="2">
    <source>
        <dbReference type="SAM" id="MobiDB-lite"/>
    </source>
</evidence>
<comment type="caution">
    <text evidence="3">The sequence shown here is derived from an EMBL/GenBank/DDBJ whole genome shotgun (WGS) entry which is preliminary data.</text>
</comment>
<feature type="region of interest" description="Disordered" evidence="2">
    <location>
        <begin position="147"/>
        <end position="170"/>
    </location>
</feature>
<dbReference type="Proteomes" id="UP000269221">
    <property type="component" value="Unassembled WGS sequence"/>
</dbReference>
<keyword evidence="4" id="KW-1185">Reference proteome</keyword>
<dbReference type="STRING" id="333673.A0A3M0KSS6"/>
<gene>
    <name evidence="3" type="ORF">DUI87_06676</name>
</gene>
<feature type="coiled-coil region" evidence="1">
    <location>
        <begin position="32"/>
        <end position="59"/>
    </location>
</feature>
<evidence type="ECO:0000313" key="3">
    <source>
        <dbReference type="EMBL" id="RMC16349.1"/>
    </source>
</evidence>
<sequence length="170" mass="19516">MKQDDTEETVLDMAKEPRAYAGAMHGPTHARITAVETRMEKLEDKMEENHKKLREETKESFLQIPAIQIRGSTTKRKRTPGRERRYTPRAELWFFLHDCGESMRRWDGRPTAALAQRVLELKDSKTQRGSSTRKEAVAYSRTARCDDDGMLDPLGGTSKIYTQGKKDNEA</sequence>
<evidence type="ECO:0000313" key="4">
    <source>
        <dbReference type="Proteomes" id="UP000269221"/>
    </source>
</evidence>
<accession>A0A3M0KSS6</accession>
<evidence type="ECO:0000256" key="1">
    <source>
        <dbReference type="SAM" id="Coils"/>
    </source>
</evidence>
<dbReference type="EMBL" id="QRBI01000103">
    <property type="protein sequence ID" value="RMC16349.1"/>
    <property type="molecule type" value="Genomic_DNA"/>
</dbReference>
<dbReference type="AlphaFoldDB" id="A0A3M0KSS6"/>
<protein>
    <submittedName>
        <fullName evidence="3">Uncharacterized protein</fullName>
    </submittedName>
</protein>
<keyword evidence="1" id="KW-0175">Coiled coil</keyword>
<organism evidence="3 4">
    <name type="scientific">Hirundo rustica rustica</name>
    <dbReference type="NCBI Taxonomy" id="333673"/>
    <lineage>
        <taxon>Eukaryota</taxon>
        <taxon>Metazoa</taxon>
        <taxon>Chordata</taxon>
        <taxon>Craniata</taxon>
        <taxon>Vertebrata</taxon>
        <taxon>Euteleostomi</taxon>
        <taxon>Archelosauria</taxon>
        <taxon>Archosauria</taxon>
        <taxon>Dinosauria</taxon>
        <taxon>Saurischia</taxon>
        <taxon>Theropoda</taxon>
        <taxon>Coelurosauria</taxon>
        <taxon>Aves</taxon>
        <taxon>Neognathae</taxon>
        <taxon>Neoaves</taxon>
        <taxon>Telluraves</taxon>
        <taxon>Australaves</taxon>
        <taxon>Passeriformes</taxon>
        <taxon>Sylvioidea</taxon>
        <taxon>Hirundinidae</taxon>
        <taxon>Hirundo</taxon>
    </lineage>
</organism>
<dbReference type="OrthoDB" id="10356976at2759"/>
<name>A0A3M0KSS6_HIRRU</name>